<feature type="domain" description="PGG" evidence="5">
    <location>
        <begin position="1302"/>
        <end position="1414"/>
    </location>
</feature>
<evidence type="ECO:0000313" key="6">
    <source>
        <dbReference type="EMBL" id="RYR36263.1"/>
    </source>
</evidence>
<feature type="region of interest" description="Disordered" evidence="3">
    <location>
        <begin position="324"/>
        <end position="377"/>
    </location>
</feature>
<evidence type="ECO:0000259" key="5">
    <source>
        <dbReference type="Pfam" id="PF13962"/>
    </source>
</evidence>
<dbReference type="SMART" id="SM00248">
    <property type="entry name" value="ANK"/>
    <property type="match status" value="13"/>
</dbReference>
<keyword evidence="7" id="KW-1185">Reference proteome</keyword>
<feature type="compositionally biased region" description="Polar residues" evidence="3">
    <location>
        <begin position="446"/>
        <end position="466"/>
    </location>
</feature>
<keyword evidence="4" id="KW-0472">Membrane</keyword>
<proteinExistence type="predicted"/>
<feature type="transmembrane region" description="Helical" evidence="4">
    <location>
        <begin position="1391"/>
        <end position="1416"/>
    </location>
</feature>
<evidence type="ECO:0000256" key="1">
    <source>
        <dbReference type="ARBA" id="ARBA00004413"/>
    </source>
</evidence>
<feature type="transmembrane region" description="Helical" evidence="4">
    <location>
        <begin position="1352"/>
        <end position="1371"/>
    </location>
</feature>
<feature type="transmembrane region" description="Helical" evidence="4">
    <location>
        <begin position="755"/>
        <end position="775"/>
    </location>
</feature>
<dbReference type="STRING" id="3818.A0A445BC68"/>
<reference evidence="6 7" key="1">
    <citation type="submission" date="2019-01" db="EMBL/GenBank/DDBJ databases">
        <title>Sequencing of cultivated peanut Arachis hypogaea provides insights into genome evolution and oil improvement.</title>
        <authorList>
            <person name="Chen X."/>
        </authorList>
    </citation>
    <scope>NUCLEOTIDE SEQUENCE [LARGE SCALE GENOMIC DNA]</scope>
    <source>
        <strain evidence="7">cv. Fuhuasheng</strain>
        <tissue evidence="6">Leaves</tissue>
    </source>
</reference>
<dbReference type="Pfam" id="PF13962">
    <property type="entry name" value="PGG"/>
    <property type="match status" value="2"/>
</dbReference>
<protein>
    <recommendedName>
        <fullName evidence="5">PGG domain-containing protein</fullName>
    </recommendedName>
</protein>
<evidence type="ECO:0000313" key="7">
    <source>
        <dbReference type="Proteomes" id="UP000289738"/>
    </source>
</evidence>
<organism evidence="6 7">
    <name type="scientific">Arachis hypogaea</name>
    <name type="common">Peanut</name>
    <dbReference type="NCBI Taxonomy" id="3818"/>
    <lineage>
        <taxon>Eukaryota</taxon>
        <taxon>Viridiplantae</taxon>
        <taxon>Streptophyta</taxon>
        <taxon>Embryophyta</taxon>
        <taxon>Tracheophyta</taxon>
        <taxon>Spermatophyta</taxon>
        <taxon>Magnoliopsida</taxon>
        <taxon>eudicotyledons</taxon>
        <taxon>Gunneridae</taxon>
        <taxon>Pentapetalae</taxon>
        <taxon>rosids</taxon>
        <taxon>fabids</taxon>
        <taxon>Fabales</taxon>
        <taxon>Fabaceae</taxon>
        <taxon>Papilionoideae</taxon>
        <taxon>50 kb inversion clade</taxon>
        <taxon>dalbergioids sensu lato</taxon>
        <taxon>Dalbergieae</taxon>
        <taxon>Pterocarpus clade</taxon>
        <taxon>Arachis</taxon>
    </lineage>
</organism>
<dbReference type="FunFam" id="1.25.40.20:FF:000545">
    <property type="entry name" value="Serine/threonine-protein phosphatase 6 regulatory ankyrin repeat subunit A"/>
    <property type="match status" value="1"/>
</dbReference>
<dbReference type="Gene3D" id="1.25.40.20">
    <property type="entry name" value="Ankyrin repeat-containing domain"/>
    <property type="match status" value="6"/>
</dbReference>
<dbReference type="SUPFAM" id="SSF48403">
    <property type="entry name" value="Ankyrin repeat"/>
    <property type="match status" value="4"/>
</dbReference>
<feature type="transmembrane region" description="Helical" evidence="4">
    <location>
        <begin position="678"/>
        <end position="698"/>
    </location>
</feature>
<dbReference type="EMBL" id="SDMP01000010">
    <property type="protein sequence ID" value="RYR36263.1"/>
    <property type="molecule type" value="Genomic_DNA"/>
</dbReference>
<dbReference type="GO" id="GO:0005886">
    <property type="term" value="C:plasma membrane"/>
    <property type="evidence" value="ECO:0007669"/>
    <property type="project" value="UniProtKB-SubCell"/>
</dbReference>
<evidence type="ECO:0000256" key="2">
    <source>
        <dbReference type="PROSITE-ProRule" id="PRU00023"/>
    </source>
</evidence>
<dbReference type="InterPro" id="IPR002110">
    <property type="entry name" value="Ankyrin_rpt"/>
</dbReference>
<evidence type="ECO:0000256" key="3">
    <source>
        <dbReference type="SAM" id="MobiDB-lite"/>
    </source>
</evidence>
<dbReference type="InterPro" id="IPR026961">
    <property type="entry name" value="PGG_dom"/>
</dbReference>
<dbReference type="PROSITE" id="PS50297">
    <property type="entry name" value="ANK_REP_REGION"/>
    <property type="match status" value="1"/>
</dbReference>
<sequence>MGNDDDNTDHIESVTCNETIKKQENTKQLFQICMEGRWKEVVEIYEKEKRAHTAKITRGGESALHLAVIDGQEEVVSELVDLIVKEKSKKEALRIQNKRKNTALHFAASMGTNNMVRVIADADPELVSFRNVDGETPLFLAAFHGRKEAFMILHYMFHKEPGTPVNYSNCRRNDGDTILHSTIAADNFELAFQIIQLYGDLVNWVNERGATPLHFLATKPSAFKSGSRLGRIETFIYHGIRVKQLKAETNYRPQTEMRDNSKTRYPKNYQACVDFMTLMKNAAWVATTKFPVVTFLIGKCSRKNHNKTQRRDLEAQERIASQTNLLGRDSKAQEKSTVNEIETDSSSVYLKTQLEQGEDGEAQEKTNADTNSLGSESEAWSHPLFPENYECCASFLAFIYTVILVIFGKGTNIFKRIGRKKEKHIWSNQVMNELLKRVSLYEYDGNGSSSGPQEQDQGTSPYNVYNNDALDRTRNEQHGSTSIATKEMETPILIAARNGVIEMVERILEMFPVAVHDMDCNKKNIVLLAVEHRQPHLYEFLLKKESIKESLFRKVDHEGNSALHLAAKLGDYTPWIIPGAALQMYWELKWYMFVKDSMPPRFFGRYNKDCKTPREVLVESHQKLVKSGGEWLKQTSESCSVVAALIATVAFATSTTVPGGVQEDTGVPTLEGTAAFKVFAMASLVALACSVTAVVLFLSILTSRYQEYDFGNNLPRKLILGLTALFMSITSMLVSFCAGHFLVLRNKLRDVALPIYAVTCLPVTLFALAQFPLYIDLIWATFRKVPQLMESRYDSSARWDHETTKMLFEICMEGRWKEVVEIYEKEKRAHTAKITRGGESALHLAVTDGQEEVVLELVDLIMKAESKEEALRIQNKRSNTALHLAASMGTIRMVRVIAHADPELVNFRNVDGETPLFLAAFHGRKEAFMFLHYTGIPNYYNCRRSDGDTILHSTIAADNFELALIIIHLYEDLGNSKNKEGATPLHILASNSSVFKSGSRFGLIEKLIYQGISVRKLEADESDYLPPYETIGKTKYPKNYQSCMDFMKLMTVSSGQEAEAWTLPSLFPANYKCFADFLKLVFMIMLVIVFGKGTLEVIREKKKKHLWSVQIMNELLKRFSMYEYDNIQVTTDPWDQLIEQDQRIHEERKVEMEKTEAVIITAAKNGVTEMVDKILEMFPTAIHELDSEGKNIVLLAIENRHIHLYQLLLKRNMVKDSLLAKLDYRGNTALHLAAKLGAPGYTDLSRRNPIAALQMHWEIKWYKFILRSGPPRFFLRYNNAKQTPAQIFAETHRELGWVGCDWLQITSGSCSLLASLIATVAFATSTTVPGGVGDGEDAGIPNFIDRTAYKVFSISSLIALGSSINSLVLFLSILASRCHPSDFEKSLPRKLILGLTSMFLSIISMLASFCAAHFLGTSSKLRNITVPIYALSCLPLTYFALSHFPLYIKLFWSTIHDEPQDTFDYAPL</sequence>
<name>A0A445BC68_ARAHY</name>
<feature type="repeat" description="ANK" evidence="2">
    <location>
        <begin position="59"/>
        <end position="81"/>
    </location>
</feature>
<feature type="transmembrane region" description="Helical" evidence="4">
    <location>
        <begin position="1077"/>
        <end position="1095"/>
    </location>
</feature>
<keyword evidence="4" id="KW-0812">Transmembrane</keyword>
<feature type="domain" description="PGG" evidence="5">
    <location>
        <begin position="630"/>
        <end position="743"/>
    </location>
</feature>
<dbReference type="Proteomes" id="UP000289738">
    <property type="component" value="Chromosome A10"/>
</dbReference>
<comment type="caution">
    <text evidence="6">The sequence shown here is derived from an EMBL/GenBank/DDBJ whole genome shotgun (WGS) entry which is preliminary data.</text>
</comment>
<dbReference type="InterPro" id="IPR036770">
    <property type="entry name" value="Ankyrin_rpt-contain_sf"/>
</dbReference>
<feature type="compositionally biased region" description="Polar residues" evidence="3">
    <location>
        <begin position="335"/>
        <end position="355"/>
    </location>
</feature>
<comment type="subcellular location">
    <subcellularLocation>
        <location evidence="1">Cell membrane</location>
        <topology evidence="1">Peripheral membrane protein</topology>
        <orientation evidence="1">Cytoplasmic side</orientation>
    </subcellularLocation>
</comment>
<feature type="transmembrane region" description="Helical" evidence="4">
    <location>
        <begin position="393"/>
        <end position="414"/>
    </location>
</feature>
<feature type="transmembrane region" description="Helical" evidence="4">
    <location>
        <begin position="718"/>
        <end position="743"/>
    </location>
</feature>
<dbReference type="Pfam" id="PF12796">
    <property type="entry name" value="Ank_2"/>
    <property type="match status" value="4"/>
</dbReference>
<keyword evidence="2" id="KW-0040">ANK repeat</keyword>
<dbReference type="PANTHER" id="PTHR24177">
    <property type="entry name" value="CASKIN"/>
    <property type="match status" value="1"/>
</dbReference>
<gene>
    <name evidence="6" type="ORF">Ahy_A10g051263</name>
</gene>
<accession>A0A445BC68</accession>
<dbReference type="PROSITE" id="PS50088">
    <property type="entry name" value="ANK_REPEAT"/>
    <property type="match status" value="1"/>
</dbReference>
<feature type="transmembrane region" description="Helical" evidence="4">
    <location>
        <begin position="1428"/>
        <end position="1448"/>
    </location>
</feature>
<feature type="region of interest" description="Disordered" evidence="3">
    <location>
        <begin position="445"/>
        <end position="482"/>
    </location>
</feature>
<dbReference type="PANTHER" id="PTHR24177:SF103">
    <property type="entry name" value="PGG DOMAIN-CONTAINING PROTEIN"/>
    <property type="match status" value="1"/>
</dbReference>
<keyword evidence="4" id="KW-1133">Transmembrane helix</keyword>
<evidence type="ECO:0000256" key="4">
    <source>
        <dbReference type="SAM" id="Phobius"/>
    </source>
</evidence>